<dbReference type="EMBL" id="JACVVK020000064">
    <property type="protein sequence ID" value="KAK7496730.1"/>
    <property type="molecule type" value="Genomic_DNA"/>
</dbReference>
<name>A0ABD0LBK6_9CAEN</name>
<comment type="caution">
    <text evidence="2">The sequence shown here is derived from an EMBL/GenBank/DDBJ whole genome shotgun (WGS) entry which is preliminary data.</text>
</comment>
<evidence type="ECO:0000313" key="2">
    <source>
        <dbReference type="EMBL" id="KAK7496730.1"/>
    </source>
</evidence>
<sequence>EPTKLTDAKKAASKPPLQRRKRKTKPASSGEKRSAKGHNHDDNPPMCDFRFRHSSCNRPCCARPVCQTDNCPIHVNHSYYTWFDE</sequence>
<evidence type="ECO:0000256" key="1">
    <source>
        <dbReference type="SAM" id="MobiDB-lite"/>
    </source>
</evidence>
<feature type="non-terminal residue" evidence="2">
    <location>
        <position position="1"/>
    </location>
</feature>
<feature type="region of interest" description="Disordered" evidence="1">
    <location>
        <begin position="1"/>
        <end position="45"/>
    </location>
</feature>
<accession>A0ABD0LBK6</accession>
<dbReference type="Proteomes" id="UP001519460">
    <property type="component" value="Unassembled WGS sequence"/>
</dbReference>
<dbReference type="AlphaFoldDB" id="A0ABD0LBK6"/>
<feature type="compositionally biased region" description="Basic and acidic residues" evidence="1">
    <location>
        <begin position="30"/>
        <end position="43"/>
    </location>
</feature>
<feature type="compositionally biased region" description="Basic and acidic residues" evidence="1">
    <location>
        <begin position="1"/>
        <end position="10"/>
    </location>
</feature>
<organism evidence="2 3">
    <name type="scientific">Batillaria attramentaria</name>
    <dbReference type="NCBI Taxonomy" id="370345"/>
    <lineage>
        <taxon>Eukaryota</taxon>
        <taxon>Metazoa</taxon>
        <taxon>Spiralia</taxon>
        <taxon>Lophotrochozoa</taxon>
        <taxon>Mollusca</taxon>
        <taxon>Gastropoda</taxon>
        <taxon>Caenogastropoda</taxon>
        <taxon>Sorbeoconcha</taxon>
        <taxon>Cerithioidea</taxon>
        <taxon>Batillariidae</taxon>
        <taxon>Batillaria</taxon>
    </lineage>
</organism>
<reference evidence="2 3" key="1">
    <citation type="journal article" date="2023" name="Sci. Data">
        <title>Genome assembly of the Korean intertidal mud-creeper Batillaria attramentaria.</title>
        <authorList>
            <person name="Patra A.K."/>
            <person name="Ho P.T."/>
            <person name="Jun S."/>
            <person name="Lee S.J."/>
            <person name="Kim Y."/>
            <person name="Won Y.J."/>
        </authorList>
    </citation>
    <scope>NUCLEOTIDE SEQUENCE [LARGE SCALE GENOMIC DNA]</scope>
    <source>
        <strain evidence="2">Wonlab-2016</strain>
    </source>
</reference>
<keyword evidence="3" id="KW-1185">Reference proteome</keyword>
<protein>
    <submittedName>
        <fullName evidence="2">Uncharacterized protein</fullName>
    </submittedName>
</protein>
<evidence type="ECO:0000313" key="3">
    <source>
        <dbReference type="Proteomes" id="UP001519460"/>
    </source>
</evidence>
<proteinExistence type="predicted"/>
<gene>
    <name evidence="2" type="ORF">BaRGS_00011939</name>
</gene>